<organism evidence="1 2">
    <name type="scientific">Ooceraea biroi</name>
    <name type="common">Clonal raider ant</name>
    <name type="synonym">Cerapachys biroi</name>
    <dbReference type="NCBI Taxonomy" id="2015173"/>
    <lineage>
        <taxon>Eukaryota</taxon>
        <taxon>Metazoa</taxon>
        <taxon>Ecdysozoa</taxon>
        <taxon>Arthropoda</taxon>
        <taxon>Hexapoda</taxon>
        <taxon>Insecta</taxon>
        <taxon>Pterygota</taxon>
        <taxon>Neoptera</taxon>
        <taxon>Endopterygota</taxon>
        <taxon>Hymenoptera</taxon>
        <taxon>Apocrita</taxon>
        <taxon>Aculeata</taxon>
        <taxon>Formicoidea</taxon>
        <taxon>Formicidae</taxon>
        <taxon>Dorylinae</taxon>
        <taxon>Ooceraea</taxon>
    </lineage>
</organism>
<gene>
    <name evidence="1" type="ORF">X777_12092</name>
</gene>
<sequence length="61" mass="7014">MKFLYVCCMPVKNCLVTTNGPTLQVRGKNRTNNPWNIKKMPQNHIPTVCLLFLRVQNVNAI</sequence>
<reference evidence="1 2" key="1">
    <citation type="journal article" date="2014" name="Curr. Biol.">
        <title>The genome of the clonal raider ant Cerapachys biroi.</title>
        <authorList>
            <person name="Oxley P.R."/>
            <person name="Ji L."/>
            <person name="Fetter-Pruneda I."/>
            <person name="McKenzie S.K."/>
            <person name="Li C."/>
            <person name="Hu H."/>
            <person name="Zhang G."/>
            <person name="Kronauer D.J."/>
        </authorList>
    </citation>
    <scope>NUCLEOTIDE SEQUENCE [LARGE SCALE GENOMIC DNA]</scope>
</reference>
<dbReference type="Proteomes" id="UP000053097">
    <property type="component" value="Unassembled WGS sequence"/>
</dbReference>
<accession>A0A026W0G0</accession>
<protein>
    <submittedName>
        <fullName evidence="1">Uncharacterized protein</fullName>
    </submittedName>
</protein>
<name>A0A026W0G0_OOCBI</name>
<evidence type="ECO:0000313" key="1">
    <source>
        <dbReference type="EMBL" id="EZA49547.1"/>
    </source>
</evidence>
<keyword evidence="2" id="KW-1185">Reference proteome</keyword>
<evidence type="ECO:0000313" key="2">
    <source>
        <dbReference type="Proteomes" id="UP000053097"/>
    </source>
</evidence>
<dbReference type="AlphaFoldDB" id="A0A026W0G0"/>
<dbReference type="EMBL" id="KK107503">
    <property type="protein sequence ID" value="EZA49547.1"/>
    <property type="molecule type" value="Genomic_DNA"/>
</dbReference>
<proteinExistence type="predicted"/>